<accession>A0ABM0JHX9</accession>
<evidence type="ECO:0000256" key="6">
    <source>
        <dbReference type="RuleBase" id="RU000382"/>
    </source>
</evidence>
<evidence type="ECO:0000313" key="8">
    <source>
        <dbReference type="RefSeq" id="XP_005094033.1"/>
    </source>
</evidence>
<evidence type="ECO:0000313" key="13">
    <source>
        <dbReference type="RefSeq" id="XP_005094045.1"/>
    </source>
</evidence>
<evidence type="ECO:0000313" key="7">
    <source>
        <dbReference type="Proteomes" id="UP000694888"/>
    </source>
</evidence>
<dbReference type="PANTHER" id="PTHR45677">
    <property type="entry name" value="GLUTAMATE DECARBOXYLASE-RELATED"/>
    <property type="match status" value="1"/>
</dbReference>
<comment type="cofactor">
    <cofactor evidence="1 6">
        <name>pyridoxal 5'-phosphate</name>
        <dbReference type="ChEBI" id="CHEBI:597326"/>
    </cofactor>
</comment>
<evidence type="ECO:0000256" key="1">
    <source>
        <dbReference type="ARBA" id="ARBA00001933"/>
    </source>
</evidence>
<dbReference type="RefSeq" id="XP_005094038.1">
    <property type="nucleotide sequence ID" value="XM_005093981.3"/>
</dbReference>
<keyword evidence="5 6" id="KW-0456">Lyase</keyword>
<dbReference type="Gene3D" id="3.40.640.10">
    <property type="entry name" value="Type I PLP-dependent aspartate aminotransferase-like (Major domain)"/>
    <property type="match status" value="1"/>
</dbReference>
<name>A0ABM0JHX9_APLCA</name>
<dbReference type="Gene3D" id="3.90.1150.170">
    <property type="match status" value="1"/>
</dbReference>
<dbReference type="GeneID" id="101860963"/>
<evidence type="ECO:0000256" key="5">
    <source>
        <dbReference type="ARBA" id="ARBA00023239"/>
    </source>
</evidence>
<evidence type="ECO:0000313" key="12">
    <source>
        <dbReference type="RefSeq" id="XP_005094041.1"/>
    </source>
</evidence>
<keyword evidence="7" id="KW-1185">Reference proteome</keyword>
<organism evidence="7 8">
    <name type="scientific">Aplysia californica</name>
    <name type="common">California sea hare</name>
    <dbReference type="NCBI Taxonomy" id="6500"/>
    <lineage>
        <taxon>Eukaryota</taxon>
        <taxon>Metazoa</taxon>
        <taxon>Spiralia</taxon>
        <taxon>Lophotrochozoa</taxon>
        <taxon>Mollusca</taxon>
        <taxon>Gastropoda</taxon>
        <taxon>Heterobranchia</taxon>
        <taxon>Euthyneura</taxon>
        <taxon>Tectipleura</taxon>
        <taxon>Aplysiida</taxon>
        <taxon>Aplysioidea</taxon>
        <taxon>Aplysiidae</taxon>
        <taxon>Aplysia</taxon>
    </lineage>
</organism>
<dbReference type="RefSeq" id="XP_005094039.1">
    <property type="nucleotide sequence ID" value="XM_005093982.3"/>
</dbReference>
<proteinExistence type="inferred from homology"/>
<dbReference type="CDD" id="cd06450">
    <property type="entry name" value="DOPA_deC_like"/>
    <property type="match status" value="1"/>
</dbReference>
<evidence type="ECO:0000256" key="3">
    <source>
        <dbReference type="ARBA" id="ARBA00022793"/>
    </source>
</evidence>
<dbReference type="RefSeq" id="XP_005094034.1">
    <property type="nucleotide sequence ID" value="XM_005093977.3"/>
</dbReference>
<comment type="similarity">
    <text evidence="2 6">Belongs to the group II decarboxylase family.</text>
</comment>
<evidence type="ECO:0000313" key="11">
    <source>
        <dbReference type="RefSeq" id="XP_005094039.1"/>
    </source>
</evidence>
<reference evidence="8 9" key="1">
    <citation type="submission" date="2025-05" db="UniProtKB">
        <authorList>
            <consortium name="RefSeq"/>
        </authorList>
    </citation>
    <scope>IDENTIFICATION</scope>
</reference>
<dbReference type="InterPro" id="IPR015421">
    <property type="entry name" value="PyrdxlP-dep_Trfase_major"/>
</dbReference>
<keyword evidence="3" id="KW-0210">Decarboxylase</keyword>
<dbReference type="Proteomes" id="UP000694888">
    <property type="component" value="Unplaced"/>
</dbReference>
<dbReference type="RefSeq" id="XP_012935522.1">
    <property type="nucleotide sequence ID" value="XM_013080068.2"/>
</dbReference>
<protein>
    <submittedName>
        <fullName evidence="8 9">Cysteine sulfinic acid decarboxylase</fullName>
    </submittedName>
</protein>
<dbReference type="PANTHER" id="PTHR45677:SF8">
    <property type="entry name" value="CYSTEINE SULFINIC ACID DECARBOXYLASE"/>
    <property type="match status" value="1"/>
</dbReference>
<dbReference type="SUPFAM" id="SSF53383">
    <property type="entry name" value="PLP-dependent transferases"/>
    <property type="match status" value="1"/>
</dbReference>
<dbReference type="RefSeq" id="XP_005094045.1">
    <property type="nucleotide sequence ID" value="XM_005093988.3"/>
</dbReference>
<keyword evidence="4 6" id="KW-0663">Pyridoxal phosphate</keyword>
<dbReference type="Pfam" id="PF00282">
    <property type="entry name" value="Pyridoxal_deC"/>
    <property type="match status" value="1"/>
</dbReference>
<dbReference type="InterPro" id="IPR002129">
    <property type="entry name" value="PyrdxlP-dep_de-COase"/>
</dbReference>
<gene>
    <name evidence="8 9 10 11 12 13 14" type="primary">LOC101860963</name>
</gene>
<dbReference type="InterPro" id="IPR015424">
    <property type="entry name" value="PyrdxlP-dep_Trfase"/>
</dbReference>
<dbReference type="RefSeq" id="XP_005094041.1">
    <property type="nucleotide sequence ID" value="XM_005093984.3"/>
</dbReference>
<dbReference type="RefSeq" id="XP_005094033.1">
    <property type="nucleotide sequence ID" value="XM_005093976.3"/>
</dbReference>
<sequence>MLSHVARSLLRTTASRLPLPGVDSAVHVLGANHSLRNVVISFKRTMAAEPFKSFSDPEVSKFLDDAYKLIKEDVLQKGTDGSVPVLQFQHPQELMDLLPLDISSGPVSHDTLLDGMKSIIKYSVKTGHPHFYNQLFGGLDPYSQAGSWLSESLNSNIHTFEVSPVFIVMEKYLFKKMCDIIGFENGDGIFCPGGSASNVMALQVARYKKFPQVKTEGIYGLPKLRCYISEDGHYSLKKAAGYLGLGSDNVVPVKTDEQGRILTDDLEQKIQEDLQKGYAPLFLMATSGSTVLGSFDDLTALSKVCRQHGIWLHADACWGGGTLLSKKHRHLMDGVHLCDSVAWNFHKIYGTPVQCSALLINDQKILLDANSSKAEYLFQPDKCYDVSYDVGDKTVQCGRKVDVVKLWLQWKAFGDSGFEARVDRAFDNVRYLQEKVKTTEGFRLIMPEFQFVNACFWYIPPRLRGQEETKEWWAEVGKVAPKVKERMVKAGTMMINYQPLSSKGLVNFFRLIVHNPSNTYKDMDFIISEIDRLGWDL</sequence>
<evidence type="ECO:0000313" key="9">
    <source>
        <dbReference type="RefSeq" id="XP_005094034.1"/>
    </source>
</evidence>
<evidence type="ECO:0000313" key="14">
    <source>
        <dbReference type="RefSeq" id="XP_012935522.1"/>
    </source>
</evidence>
<evidence type="ECO:0000256" key="2">
    <source>
        <dbReference type="ARBA" id="ARBA00009533"/>
    </source>
</evidence>
<evidence type="ECO:0000313" key="10">
    <source>
        <dbReference type="RefSeq" id="XP_005094038.1"/>
    </source>
</evidence>
<evidence type="ECO:0000256" key="4">
    <source>
        <dbReference type="ARBA" id="ARBA00022898"/>
    </source>
</evidence>